<dbReference type="GO" id="GO:0016301">
    <property type="term" value="F:kinase activity"/>
    <property type="evidence" value="ECO:0007669"/>
    <property type="project" value="UniProtKB-KW"/>
</dbReference>
<sequence length="220" mass="23905">MDGRSIPLDWSEPRFDRLFFECFEELLRKYIQQQHPEWPSYPYHGSRLDAQMKREREALEKKIRQQKEAAANAAANAAASAAQTAPGVGTPTPHPPSQTTFSSSSFPSSHSDGLPRKSLSQGKIGPGDPSRGSLSPRDHRSVPLQSSSSSTGRILDPARWMSSSASSSSSSSHRTAKEGEEWTSSTPAATKGRERPNREAFSSSQNQGSTATRATRFAAG</sequence>
<dbReference type="EMBL" id="MIGC01001879">
    <property type="protein sequence ID" value="PHJ22010.1"/>
    <property type="molecule type" value="Genomic_DNA"/>
</dbReference>
<evidence type="ECO:0000256" key="1">
    <source>
        <dbReference type="SAM" id="MobiDB-lite"/>
    </source>
</evidence>
<feature type="compositionally biased region" description="Polar residues" evidence="1">
    <location>
        <begin position="143"/>
        <end position="152"/>
    </location>
</feature>
<feature type="compositionally biased region" description="Low complexity" evidence="1">
    <location>
        <begin position="162"/>
        <end position="172"/>
    </location>
</feature>
<reference evidence="2 3" key="1">
    <citation type="journal article" date="2017" name="Int. J. Parasitol.">
        <title>The genome of the protozoan parasite Cystoisospora suis and a reverse vaccinology approach to identify vaccine candidates.</title>
        <authorList>
            <person name="Palmieri N."/>
            <person name="Shrestha A."/>
            <person name="Ruttkowski B."/>
            <person name="Beck T."/>
            <person name="Vogl C."/>
            <person name="Tomley F."/>
            <person name="Blake D.P."/>
            <person name="Joachim A."/>
        </authorList>
    </citation>
    <scope>NUCLEOTIDE SEQUENCE [LARGE SCALE GENOMIC DNA]</scope>
    <source>
        <strain evidence="2 3">Wien I</strain>
    </source>
</reference>
<feature type="compositionally biased region" description="Low complexity" evidence="1">
    <location>
        <begin position="97"/>
        <end position="111"/>
    </location>
</feature>
<gene>
    <name evidence="2" type="ORF">CSUI_004143</name>
</gene>
<keyword evidence="2" id="KW-0418">Kinase</keyword>
<organism evidence="2 3">
    <name type="scientific">Cystoisospora suis</name>
    <dbReference type="NCBI Taxonomy" id="483139"/>
    <lineage>
        <taxon>Eukaryota</taxon>
        <taxon>Sar</taxon>
        <taxon>Alveolata</taxon>
        <taxon>Apicomplexa</taxon>
        <taxon>Conoidasida</taxon>
        <taxon>Coccidia</taxon>
        <taxon>Eucoccidiorida</taxon>
        <taxon>Eimeriorina</taxon>
        <taxon>Sarcocystidae</taxon>
        <taxon>Cystoisospora</taxon>
    </lineage>
</organism>
<dbReference type="AlphaFoldDB" id="A0A2C6KNF0"/>
<protein>
    <submittedName>
        <fullName evidence="2">Phosphatidylinositol 3-and 4-kinase</fullName>
    </submittedName>
</protein>
<feature type="region of interest" description="Disordered" evidence="1">
    <location>
        <begin position="52"/>
        <end position="220"/>
    </location>
</feature>
<proteinExistence type="predicted"/>
<comment type="caution">
    <text evidence="2">The sequence shown here is derived from an EMBL/GenBank/DDBJ whole genome shotgun (WGS) entry which is preliminary data.</text>
</comment>
<evidence type="ECO:0000313" key="3">
    <source>
        <dbReference type="Proteomes" id="UP000221165"/>
    </source>
</evidence>
<dbReference type="GeneID" id="94427549"/>
<evidence type="ECO:0000313" key="2">
    <source>
        <dbReference type="EMBL" id="PHJ22010.1"/>
    </source>
</evidence>
<keyword evidence="2" id="KW-0808">Transferase</keyword>
<keyword evidence="3" id="KW-1185">Reference proteome</keyword>
<feature type="compositionally biased region" description="Polar residues" evidence="1">
    <location>
        <begin position="200"/>
        <end position="213"/>
    </location>
</feature>
<dbReference type="OrthoDB" id="5839at2759"/>
<accession>A0A2C6KNF0</accession>
<feature type="compositionally biased region" description="Basic and acidic residues" evidence="1">
    <location>
        <begin position="52"/>
        <end position="67"/>
    </location>
</feature>
<dbReference type="VEuPathDB" id="ToxoDB:CSUI_004143"/>
<feature type="compositionally biased region" description="Low complexity" evidence="1">
    <location>
        <begin position="69"/>
        <end position="82"/>
    </location>
</feature>
<dbReference type="Proteomes" id="UP000221165">
    <property type="component" value="Unassembled WGS sequence"/>
</dbReference>
<name>A0A2C6KNF0_9APIC</name>
<dbReference type="RefSeq" id="XP_067923687.1">
    <property type="nucleotide sequence ID" value="XM_068064338.1"/>
</dbReference>